<evidence type="ECO:0000259" key="2">
    <source>
        <dbReference type="Pfam" id="PF01138"/>
    </source>
</evidence>
<evidence type="ECO:0000313" key="4">
    <source>
        <dbReference type="EMBL" id="JAT09526.1"/>
    </source>
</evidence>
<feature type="domain" description="Exoribonuclease phosphorolytic" evidence="3">
    <location>
        <begin position="58"/>
        <end position="122"/>
    </location>
</feature>
<dbReference type="SUPFAM" id="SSF54211">
    <property type="entry name" value="Ribosomal protein S5 domain 2-like"/>
    <property type="match status" value="1"/>
</dbReference>
<organism evidence="4">
    <name type="scientific">Graphocephala atropunctata</name>
    <dbReference type="NCBI Taxonomy" id="36148"/>
    <lineage>
        <taxon>Eukaryota</taxon>
        <taxon>Metazoa</taxon>
        <taxon>Ecdysozoa</taxon>
        <taxon>Arthropoda</taxon>
        <taxon>Hexapoda</taxon>
        <taxon>Insecta</taxon>
        <taxon>Pterygota</taxon>
        <taxon>Neoptera</taxon>
        <taxon>Paraneoptera</taxon>
        <taxon>Hemiptera</taxon>
        <taxon>Auchenorrhyncha</taxon>
        <taxon>Membracoidea</taxon>
        <taxon>Cicadellidae</taxon>
        <taxon>Cicadellinae</taxon>
        <taxon>Cicadellini</taxon>
        <taxon>Graphocephala</taxon>
    </lineage>
</organism>
<name>A0A1B6KDL7_9HEMI</name>
<sequence length="169" mass="18277">MTMHLRQALSAAIRTELYPKSQIDIFLEVLQADGGNYCACVNAATLALIDAGIPIREFVVACTASLANGDTPLVDISHLEETSGGSNLTVAAMPISGQVVLMDMSQRFHLDHLKKVMDCAVQGCRDVYEILDRALREYLIEVGSASAWGTVDVSAQRIVQAVEPIEENV</sequence>
<dbReference type="PANTHER" id="PTHR11953">
    <property type="entry name" value="EXOSOME COMPLEX COMPONENT"/>
    <property type="match status" value="1"/>
</dbReference>
<dbReference type="InterPro" id="IPR050080">
    <property type="entry name" value="RNase_PH"/>
</dbReference>
<dbReference type="GO" id="GO:0000176">
    <property type="term" value="C:nuclear exosome (RNase complex)"/>
    <property type="evidence" value="ECO:0007669"/>
    <property type="project" value="TreeGrafter"/>
</dbReference>
<dbReference type="InterPro" id="IPR020568">
    <property type="entry name" value="Ribosomal_Su5_D2-typ_SF"/>
</dbReference>
<dbReference type="AlphaFoldDB" id="A0A1B6KDL7"/>
<dbReference type="Gene3D" id="3.30.230.70">
    <property type="entry name" value="GHMP Kinase, N-terminal domain"/>
    <property type="match status" value="1"/>
</dbReference>
<feature type="domain" description="Exoribonuclease phosphorolytic" evidence="2">
    <location>
        <begin position="4"/>
        <end position="54"/>
    </location>
</feature>
<gene>
    <name evidence="4" type="ORF">g.6604</name>
</gene>
<dbReference type="GO" id="GO:0071028">
    <property type="term" value="P:nuclear mRNA surveillance"/>
    <property type="evidence" value="ECO:0007669"/>
    <property type="project" value="TreeGrafter"/>
</dbReference>
<dbReference type="SUPFAM" id="SSF55666">
    <property type="entry name" value="Ribonuclease PH domain 2-like"/>
    <property type="match status" value="1"/>
</dbReference>
<dbReference type="EMBL" id="GEBQ01030451">
    <property type="protein sequence ID" value="JAT09526.1"/>
    <property type="molecule type" value="Transcribed_RNA"/>
</dbReference>
<dbReference type="InterPro" id="IPR001247">
    <property type="entry name" value="ExoRNase_PH_dom1"/>
</dbReference>
<evidence type="ECO:0000256" key="1">
    <source>
        <dbReference type="ARBA" id="ARBA00006678"/>
    </source>
</evidence>
<comment type="similarity">
    <text evidence="1">Belongs to the RNase PH family.</text>
</comment>
<dbReference type="Pfam" id="PF01138">
    <property type="entry name" value="RNase_PH"/>
    <property type="match status" value="1"/>
</dbReference>
<evidence type="ECO:0000259" key="3">
    <source>
        <dbReference type="Pfam" id="PF03725"/>
    </source>
</evidence>
<dbReference type="GO" id="GO:0034475">
    <property type="term" value="P:U4 snRNA 3'-end processing"/>
    <property type="evidence" value="ECO:0007669"/>
    <property type="project" value="TreeGrafter"/>
</dbReference>
<accession>A0A1B6KDL7</accession>
<dbReference type="GO" id="GO:0016075">
    <property type="term" value="P:rRNA catabolic process"/>
    <property type="evidence" value="ECO:0007669"/>
    <property type="project" value="TreeGrafter"/>
</dbReference>
<reference evidence="4" key="1">
    <citation type="submission" date="2015-11" db="EMBL/GenBank/DDBJ databases">
        <title>De novo transcriptome assembly of four potential Pierce s Disease insect vectors from Arizona vineyards.</title>
        <authorList>
            <person name="Tassone E.E."/>
        </authorList>
    </citation>
    <scope>NUCLEOTIDE SEQUENCE</scope>
</reference>
<dbReference type="InterPro" id="IPR036345">
    <property type="entry name" value="ExoRNase_PH_dom2_sf"/>
</dbReference>
<protein>
    <submittedName>
        <fullName evidence="4">Uncharacterized protein</fullName>
    </submittedName>
</protein>
<dbReference type="Pfam" id="PF03725">
    <property type="entry name" value="RNase_PH_C"/>
    <property type="match status" value="1"/>
</dbReference>
<dbReference type="PANTHER" id="PTHR11953:SF0">
    <property type="entry name" value="EXOSOME COMPLEX COMPONENT RRP41"/>
    <property type="match status" value="1"/>
</dbReference>
<dbReference type="InterPro" id="IPR027408">
    <property type="entry name" value="PNPase/RNase_PH_dom_sf"/>
</dbReference>
<dbReference type="InterPro" id="IPR015847">
    <property type="entry name" value="ExoRNase_PH_dom2"/>
</dbReference>
<proteinExistence type="inferred from homology"/>
<dbReference type="GO" id="GO:0071051">
    <property type="term" value="P:poly(A)-dependent snoRNA 3'-end processing"/>
    <property type="evidence" value="ECO:0007669"/>
    <property type="project" value="TreeGrafter"/>
</dbReference>
<dbReference type="GO" id="GO:0005730">
    <property type="term" value="C:nucleolus"/>
    <property type="evidence" value="ECO:0007669"/>
    <property type="project" value="TreeGrafter"/>
</dbReference>
<dbReference type="GO" id="GO:0003723">
    <property type="term" value="F:RNA binding"/>
    <property type="evidence" value="ECO:0007669"/>
    <property type="project" value="TreeGrafter"/>
</dbReference>
<dbReference type="GO" id="GO:0000177">
    <property type="term" value="C:cytoplasmic exosome (RNase complex)"/>
    <property type="evidence" value="ECO:0007669"/>
    <property type="project" value="TreeGrafter"/>
</dbReference>